<evidence type="ECO:0000256" key="2">
    <source>
        <dbReference type="ARBA" id="ARBA00004613"/>
    </source>
</evidence>
<dbReference type="InterPro" id="IPR017853">
    <property type="entry name" value="GH"/>
</dbReference>
<dbReference type="GO" id="GO:0005576">
    <property type="term" value="C:extracellular region"/>
    <property type="evidence" value="ECO:0007669"/>
    <property type="project" value="UniProtKB-SubCell"/>
</dbReference>
<accession>M2U3M7</accession>
<dbReference type="AlphaFoldDB" id="M2U3M7"/>
<protein>
    <recommendedName>
        <fullName evidence="4">mannan endo-1,4-beta-mannosidase</fullName>
        <ecNumber evidence="4">3.2.1.78</ecNumber>
    </recommendedName>
</protein>
<keyword evidence="7 9" id="KW-0378">Hydrolase</keyword>
<dbReference type="OMA" id="RYQLGCW"/>
<dbReference type="SUPFAM" id="SSF51445">
    <property type="entry name" value="(Trans)glycosidases"/>
    <property type="match status" value="1"/>
</dbReference>
<dbReference type="HOGENOM" id="CLU_042568_2_0_1"/>
<dbReference type="EMBL" id="KB445574">
    <property type="protein sequence ID" value="EMD93164.1"/>
    <property type="molecule type" value="Genomic_DNA"/>
</dbReference>
<evidence type="ECO:0000256" key="6">
    <source>
        <dbReference type="ARBA" id="ARBA00022729"/>
    </source>
</evidence>
<evidence type="ECO:0000256" key="9">
    <source>
        <dbReference type="RuleBase" id="RU361153"/>
    </source>
</evidence>
<dbReference type="InterPro" id="IPR001547">
    <property type="entry name" value="Glyco_hydro_5"/>
</dbReference>
<evidence type="ECO:0000259" key="10">
    <source>
        <dbReference type="Pfam" id="PF00150"/>
    </source>
</evidence>
<keyword evidence="8 9" id="KW-0326">Glycosidase</keyword>
<evidence type="ECO:0000313" key="11">
    <source>
        <dbReference type="EMBL" id="EMD93164.1"/>
    </source>
</evidence>
<dbReference type="InterPro" id="IPR045053">
    <property type="entry name" value="MAN-like"/>
</dbReference>
<dbReference type="Pfam" id="PF00150">
    <property type="entry name" value="Cellulase"/>
    <property type="match status" value="1"/>
</dbReference>
<dbReference type="FunFam" id="3.20.20.80:FF:000432">
    <property type="entry name" value="Uncharacterized protein"/>
    <property type="match status" value="1"/>
</dbReference>
<dbReference type="Proteomes" id="UP000016936">
    <property type="component" value="Unassembled WGS sequence"/>
</dbReference>
<evidence type="ECO:0000256" key="8">
    <source>
        <dbReference type="ARBA" id="ARBA00023295"/>
    </source>
</evidence>
<dbReference type="EC" id="3.2.1.78" evidence="4"/>
<dbReference type="STRING" id="701091.M2U3M7"/>
<proteinExistence type="inferred from homology"/>
<organism evidence="11 12">
    <name type="scientific">Cochliobolus heterostrophus (strain C5 / ATCC 48332 / race O)</name>
    <name type="common">Southern corn leaf blight fungus</name>
    <name type="synonym">Bipolaris maydis</name>
    <dbReference type="NCBI Taxonomy" id="701091"/>
    <lineage>
        <taxon>Eukaryota</taxon>
        <taxon>Fungi</taxon>
        <taxon>Dikarya</taxon>
        <taxon>Ascomycota</taxon>
        <taxon>Pezizomycotina</taxon>
        <taxon>Dothideomycetes</taxon>
        <taxon>Pleosporomycetidae</taxon>
        <taxon>Pleosporales</taxon>
        <taxon>Pleosporineae</taxon>
        <taxon>Pleosporaceae</taxon>
        <taxon>Bipolaris</taxon>
    </lineage>
</organism>
<sequence>MGVLLLEAQSLNNSAISSSWSGVNSYFLQAYQKDDRLAVLDAVKNANLKTLRIFISYTAQNNKDTGSVEMPDIEPRKVGTYDDTQLRAIDLLMVEAHDRGIKLVIALHDRYQLGCWGNDTYVSKYKLPAVDCAKTPASQNDVTFFYQDASPIFDFDNRMAHILQHKNQLISGAPQWKDLSDHTFSFNIQNEGQGHLGNNIAPAPGWWCDRSKKIRNIMGDSKILISTGNIVILTIVFTGGGNEFPNSDLPENWACDTLDLINIHSYSGVSEFRNKGPVALHHAQAANKLVIFEEFGATGPNKSTVVGQHIDVFNELKVPWMVWQINKPGKGASDFEFWTNEDTYAVVKQGAAKALGIIAAQPFPTLNI</sequence>
<evidence type="ECO:0000256" key="1">
    <source>
        <dbReference type="ARBA" id="ARBA00001678"/>
    </source>
</evidence>
<evidence type="ECO:0000256" key="7">
    <source>
        <dbReference type="ARBA" id="ARBA00022801"/>
    </source>
</evidence>
<name>M2U3M7_COCH5</name>
<comment type="subcellular location">
    <subcellularLocation>
        <location evidence="2">Secreted</location>
    </subcellularLocation>
</comment>
<reference evidence="11 12" key="1">
    <citation type="journal article" date="2012" name="PLoS Pathog.">
        <title>Diverse lifestyles and strategies of plant pathogenesis encoded in the genomes of eighteen Dothideomycetes fungi.</title>
        <authorList>
            <person name="Ohm R.A."/>
            <person name="Feau N."/>
            <person name="Henrissat B."/>
            <person name="Schoch C.L."/>
            <person name="Horwitz B.A."/>
            <person name="Barry K.W."/>
            <person name="Condon B.J."/>
            <person name="Copeland A.C."/>
            <person name="Dhillon B."/>
            <person name="Glaser F."/>
            <person name="Hesse C.N."/>
            <person name="Kosti I."/>
            <person name="LaButti K."/>
            <person name="Lindquist E.A."/>
            <person name="Lucas S."/>
            <person name="Salamov A.A."/>
            <person name="Bradshaw R.E."/>
            <person name="Ciuffetti L."/>
            <person name="Hamelin R.C."/>
            <person name="Kema G.H.J."/>
            <person name="Lawrence C."/>
            <person name="Scott J.A."/>
            <person name="Spatafora J.W."/>
            <person name="Turgeon B.G."/>
            <person name="de Wit P.J.G.M."/>
            <person name="Zhong S."/>
            <person name="Goodwin S.B."/>
            <person name="Grigoriev I.V."/>
        </authorList>
    </citation>
    <scope>NUCLEOTIDE SEQUENCE [LARGE SCALE GENOMIC DNA]</scope>
    <source>
        <strain evidence="12">C5 / ATCC 48332 / race O</strain>
    </source>
</reference>
<dbReference type="OrthoDB" id="428177at2759"/>
<keyword evidence="12" id="KW-1185">Reference proteome</keyword>
<reference evidence="12" key="2">
    <citation type="journal article" date="2013" name="PLoS Genet.">
        <title>Comparative genome structure, secondary metabolite, and effector coding capacity across Cochliobolus pathogens.</title>
        <authorList>
            <person name="Condon B.J."/>
            <person name="Leng Y."/>
            <person name="Wu D."/>
            <person name="Bushley K.E."/>
            <person name="Ohm R.A."/>
            <person name="Otillar R."/>
            <person name="Martin J."/>
            <person name="Schackwitz W."/>
            <person name="Grimwood J."/>
            <person name="MohdZainudin N."/>
            <person name="Xue C."/>
            <person name="Wang R."/>
            <person name="Manning V.A."/>
            <person name="Dhillon B."/>
            <person name="Tu Z.J."/>
            <person name="Steffenson B.J."/>
            <person name="Salamov A."/>
            <person name="Sun H."/>
            <person name="Lowry S."/>
            <person name="LaButti K."/>
            <person name="Han J."/>
            <person name="Copeland A."/>
            <person name="Lindquist E."/>
            <person name="Barry K."/>
            <person name="Schmutz J."/>
            <person name="Baker S.E."/>
            <person name="Ciuffetti L.M."/>
            <person name="Grigoriev I.V."/>
            <person name="Zhong S."/>
            <person name="Turgeon B.G."/>
        </authorList>
    </citation>
    <scope>NUCLEOTIDE SEQUENCE [LARGE SCALE GENOMIC DNA]</scope>
    <source>
        <strain evidence="12">C5 / ATCC 48332 / race O</strain>
    </source>
</reference>
<keyword evidence="5" id="KW-0964">Secreted</keyword>
<evidence type="ECO:0000256" key="3">
    <source>
        <dbReference type="ARBA" id="ARBA00005641"/>
    </source>
</evidence>
<gene>
    <name evidence="11" type="ORF">COCHEDRAFT_1097556</name>
</gene>
<evidence type="ECO:0000256" key="4">
    <source>
        <dbReference type="ARBA" id="ARBA00012706"/>
    </source>
</evidence>
<dbReference type="PANTHER" id="PTHR31451:SF39">
    <property type="entry name" value="MANNAN ENDO-1,4-BETA-MANNOSIDASE 1"/>
    <property type="match status" value="1"/>
</dbReference>
<evidence type="ECO:0000313" key="12">
    <source>
        <dbReference type="Proteomes" id="UP000016936"/>
    </source>
</evidence>
<comment type="catalytic activity">
    <reaction evidence="1">
        <text>Random hydrolysis of (1-&gt;4)-beta-D-mannosidic linkages in mannans, galactomannans and glucomannans.</text>
        <dbReference type="EC" id="3.2.1.78"/>
    </reaction>
</comment>
<comment type="similarity">
    <text evidence="3 9">Belongs to the glycosyl hydrolase 5 (cellulase A) family.</text>
</comment>
<dbReference type="eggNOG" id="ENOG502RZN4">
    <property type="taxonomic scope" value="Eukaryota"/>
</dbReference>
<evidence type="ECO:0000256" key="5">
    <source>
        <dbReference type="ARBA" id="ARBA00022525"/>
    </source>
</evidence>
<dbReference type="GO" id="GO:0046355">
    <property type="term" value="P:mannan catabolic process"/>
    <property type="evidence" value="ECO:0007669"/>
    <property type="project" value="UniProtKB-ARBA"/>
</dbReference>
<feature type="domain" description="Glycoside hydrolase family 5" evidence="10">
    <location>
        <begin position="19"/>
        <end position="327"/>
    </location>
</feature>
<keyword evidence="6" id="KW-0732">Signal</keyword>
<dbReference type="PANTHER" id="PTHR31451">
    <property type="match status" value="1"/>
</dbReference>
<dbReference type="GO" id="GO:0016985">
    <property type="term" value="F:mannan endo-1,4-beta-mannosidase activity"/>
    <property type="evidence" value="ECO:0007669"/>
    <property type="project" value="UniProtKB-EC"/>
</dbReference>
<dbReference type="Gene3D" id="3.20.20.80">
    <property type="entry name" value="Glycosidases"/>
    <property type="match status" value="1"/>
</dbReference>